<feature type="domain" description="FAD-binding FR-type" evidence="3">
    <location>
        <begin position="1"/>
        <end position="105"/>
    </location>
</feature>
<dbReference type="Gene3D" id="2.40.30.10">
    <property type="entry name" value="Translation factors"/>
    <property type="match status" value="1"/>
</dbReference>
<reference evidence="4 5" key="1">
    <citation type="journal article" date="2015" name="Genome Announc.">
        <title>Draft Genome Sequences of Marine Isolates of Thalassomonas viridans and Thalassomonas actiniarum.</title>
        <authorList>
            <person name="Olonade I."/>
            <person name="van Zyl L.J."/>
            <person name="Trindade M."/>
        </authorList>
    </citation>
    <scope>NUCLEOTIDE SEQUENCE [LARGE SCALE GENOMIC DNA]</scope>
    <source>
        <strain evidence="4 5">A5K-106</strain>
    </source>
</reference>
<dbReference type="InterPro" id="IPR001433">
    <property type="entry name" value="OxRdtase_FAD/NAD-bd"/>
</dbReference>
<keyword evidence="2" id="KW-0408">Iron</keyword>
<feature type="binding site" evidence="2">
    <location>
        <position position="265"/>
    </location>
    <ligand>
        <name>[2Fe-2S] cluster</name>
        <dbReference type="ChEBI" id="CHEBI:190135"/>
    </ligand>
</feature>
<evidence type="ECO:0000259" key="3">
    <source>
        <dbReference type="PROSITE" id="PS51384"/>
    </source>
</evidence>
<organism evidence="4 5">
    <name type="scientific">Thalassomonas actiniarum</name>
    <dbReference type="NCBI Taxonomy" id="485447"/>
    <lineage>
        <taxon>Bacteria</taxon>
        <taxon>Pseudomonadati</taxon>
        <taxon>Pseudomonadota</taxon>
        <taxon>Gammaproteobacteria</taxon>
        <taxon>Alteromonadales</taxon>
        <taxon>Colwelliaceae</taxon>
        <taxon>Thalassomonas</taxon>
    </lineage>
</organism>
<name>A0AAE9YKZ2_9GAMM</name>
<keyword evidence="5" id="KW-1185">Reference proteome</keyword>
<dbReference type="InterPro" id="IPR050353">
    <property type="entry name" value="PyrK_electron_transfer"/>
</dbReference>
<dbReference type="Proteomes" id="UP000032568">
    <property type="component" value="Chromosome"/>
</dbReference>
<dbReference type="AlphaFoldDB" id="A0AAE9YKZ2"/>
<keyword evidence="2" id="KW-0479">Metal-binding</keyword>
<comment type="cofactor">
    <cofactor evidence="1">
        <name>[2Fe-2S] cluster</name>
        <dbReference type="ChEBI" id="CHEBI:190135"/>
    </cofactor>
</comment>
<dbReference type="InterPro" id="IPR017938">
    <property type="entry name" value="Riboflavin_synthase-like_b-brl"/>
</dbReference>
<dbReference type="PANTHER" id="PTHR43513:SF3">
    <property type="entry name" value="DIHYDROOROTATE DEHYDROGENASE B (NAD(+)), ELECTRON TRANSFER SUBUNIT-RELATED"/>
    <property type="match status" value="1"/>
</dbReference>
<evidence type="ECO:0000256" key="1">
    <source>
        <dbReference type="ARBA" id="ARBA00034078"/>
    </source>
</evidence>
<keyword evidence="2" id="KW-0001">2Fe-2S</keyword>
<comment type="cofactor">
    <cofactor evidence="2">
        <name>[2Fe-2S] cluster</name>
        <dbReference type="ChEBI" id="CHEBI:190135"/>
    </cofactor>
    <text evidence="2">Binds 1 [2Fe-2S] cluster per subunit.</text>
</comment>
<dbReference type="InterPro" id="IPR008333">
    <property type="entry name" value="Cbr1-like_FAD-bd_dom"/>
</dbReference>
<proteinExistence type="predicted"/>
<dbReference type="EMBL" id="CP059735">
    <property type="protein sequence ID" value="WDD96588.1"/>
    <property type="molecule type" value="Genomic_DNA"/>
</dbReference>
<dbReference type="InterPro" id="IPR012165">
    <property type="entry name" value="Cyt_c3_hydrogenase_gsu"/>
</dbReference>
<evidence type="ECO:0000313" key="5">
    <source>
        <dbReference type="Proteomes" id="UP000032568"/>
    </source>
</evidence>
<evidence type="ECO:0000313" key="4">
    <source>
        <dbReference type="EMBL" id="WDD96588.1"/>
    </source>
</evidence>
<feature type="binding site" evidence="2">
    <location>
        <position position="257"/>
    </location>
    <ligand>
        <name>[2Fe-2S] cluster</name>
        <dbReference type="ChEBI" id="CHEBI:190135"/>
    </ligand>
</feature>
<keyword evidence="2" id="KW-0411">Iron-sulfur</keyword>
<dbReference type="SUPFAM" id="SSF52343">
    <property type="entry name" value="Ferredoxin reductase-like, C-terminal NADP-linked domain"/>
    <property type="match status" value="1"/>
</dbReference>
<dbReference type="PANTHER" id="PTHR43513">
    <property type="entry name" value="DIHYDROOROTATE DEHYDROGENASE B (NAD(+)), ELECTRON TRANSFER SUBUNIT"/>
    <property type="match status" value="1"/>
</dbReference>
<dbReference type="SUPFAM" id="SSF63380">
    <property type="entry name" value="Riboflavin synthase domain-like"/>
    <property type="match status" value="1"/>
</dbReference>
<feature type="binding site" evidence="2">
    <location>
        <position position="249"/>
    </location>
    <ligand>
        <name>[2Fe-2S] cluster</name>
        <dbReference type="ChEBI" id="CHEBI:190135"/>
    </ligand>
</feature>
<reference evidence="4 5" key="2">
    <citation type="journal article" date="2022" name="Mar. Drugs">
        <title>Bioassay-Guided Fractionation Leads to the Detection of Cholic Acid Generated by the Rare Thalassomonas sp.</title>
        <authorList>
            <person name="Pheiffer F."/>
            <person name="Schneider Y.K."/>
            <person name="Hansen E.H."/>
            <person name="Andersen J.H."/>
            <person name="Isaksson J."/>
            <person name="Busche T."/>
            <person name="R C."/>
            <person name="Kalinowski J."/>
            <person name="Zyl L.V."/>
            <person name="Trindade M."/>
        </authorList>
    </citation>
    <scope>NUCLEOTIDE SEQUENCE [LARGE SCALE GENOMIC DNA]</scope>
    <source>
        <strain evidence="4 5">A5K-106</strain>
    </source>
</reference>
<dbReference type="GO" id="GO:0016491">
    <property type="term" value="F:oxidoreductase activity"/>
    <property type="evidence" value="ECO:0007669"/>
    <property type="project" value="InterPro"/>
</dbReference>
<dbReference type="PRINTS" id="PR00410">
    <property type="entry name" value="PHEHYDRXLASE"/>
</dbReference>
<dbReference type="InterPro" id="IPR017927">
    <property type="entry name" value="FAD-bd_FR_type"/>
</dbReference>
<evidence type="ECO:0000256" key="2">
    <source>
        <dbReference type="PIRSR" id="PIRSR006816-2"/>
    </source>
</evidence>
<accession>A0AAE9YKZ2</accession>
<dbReference type="GO" id="GO:0050660">
    <property type="term" value="F:flavin adenine dinucleotide binding"/>
    <property type="evidence" value="ECO:0007669"/>
    <property type="project" value="InterPro"/>
</dbReference>
<dbReference type="GO" id="GO:0006221">
    <property type="term" value="P:pyrimidine nucleotide biosynthetic process"/>
    <property type="evidence" value="ECO:0007669"/>
    <property type="project" value="InterPro"/>
</dbReference>
<dbReference type="GO" id="GO:0051537">
    <property type="term" value="F:2 iron, 2 sulfur cluster binding"/>
    <property type="evidence" value="ECO:0007669"/>
    <property type="project" value="UniProtKB-KW"/>
</dbReference>
<dbReference type="GO" id="GO:0046872">
    <property type="term" value="F:metal ion binding"/>
    <property type="evidence" value="ECO:0007669"/>
    <property type="project" value="UniProtKB-KW"/>
</dbReference>
<dbReference type="CDD" id="cd06221">
    <property type="entry name" value="sulfite_reductase_like"/>
    <property type="match status" value="1"/>
</dbReference>
<dbReference type="InterPro" id="IPR019480">
    <property type="entry name" value="Dihydroorotate_DH_Fe-S-bd"/>
</dbReference>
<dbReference type="Pfam" id="PF00970">
    <property type="entry name" value="FAD_binding_6"/>
    <property type="match status" value="1"/>
</dbReference>
<dbReference type="Gene3D" id="3.40.50.80">
    <property type="entry name" value="Nucleotide-binding domain of ferredoxin-NADP reductase (FNR) module"/>
    <property type="match status" value="1"/>
</dbReference>
<dbReference type="InterPro" id="IPR039261">
    <property type="entry name" value="FNR_nucleotide-bd"/>
</dbReference>
<dbReference type="KEGG" id="tact:SG35_014475"/>
<protein>
    <submittedName>
        <fullName evidence="4">FAD/NAD(P)-binding protein</fullName>
    </submittedName>
</protein>
<sequence>MAEHIPDSIQLLNYIDDGEEARHYRFCLTNTRHHNLWSKVQPGQFFMLYVPGAGEAPFTFTSPPDSKGEFSAFIRKMGKVTGHLFELNPGAVLGARGPFGRGWPMEELNNRDILIIAGGCGLAPLVYLIETLTNSGSKYCNELTLIYGARNPKAQMLSPERLRWQQKIKLYNTFDELSPVATTQPQLINSCQGTPLDILADVFAGYSRAPTVALLCGPEQMMQAAATELVDFGLKPDSVFLSVERRMHCALGLCGHCYIRHAYACKQGPTFSWQALQPLI</sequence>
<dbReference type="PROSITE" id="PS51384">
    <property type="entry name" value="FAD_FR"/>
    <property type="match status" value="1"/>
</dbReference>
<dbReference type="PIRSF" id="PIRSF006816">
    <property type="entry name" value="Cyc3_hyd_g"/>
    <property type="match status" value="1"/>
</dbReference>
<dbReference type="RefSeq" id="WP_044834537.1">
    <property type="nucleotide sequence ID" value="NZ_CP059735.1"/>
</dbReference>
<dbReference type="Pfam" id="PF00175">
    <property type="entry name" value="NAD_binding_1"/>
    <property type="match status" value="1"/>
</dbReference>
<gene>
    <name evidence="4" type="ORF">SG35_014475</name>
</gene>
<dbReference type="Pfam" id="PF10418">
    <property type="entry name" value="DHODB_Fe-S_bind"/>
    <property type="match status" value="1"/>
</dbReference>
<feature type="binding site" evidence="2">
    <location>
        <position position="254"/>
    </location>
    <ligand>
        <name>[2Fe-2S] cluster</name>
        <dbReference type="ChEBI" id="CHEBI:190135"/>
    </ligand>
</feature>